<keyword evidence="4 6" id="KW-0175">Coiled coil</keyword>
<feature type="domain" description="Transforming acidic coiled-coil-containing protein C-terminal" evidence="7">
    <location>
        <begin position="50"/>
        <end position="189"/>
    </location>
</feature>
<evidence type="ECO:0000256" key="2">
    <source>
        <dbReference type="ARBA" id="ARBA00009423"/>
    </source>
</evidence>
<evidence type="ECO:0000256" key="4">
    <source>
        <dbReference type="ARBA" id="ARBA00023054"/>
    </source>
</evidence>
<comment type="caution">
    <text evidence="8">The sequence shown here is derived from an EMBL/GenBank/DDBJ whole genome shotgun (WGS) entry which is preliminary data.</text>
</comment>
<evidence type="ECO:0000256" key="5">
    <source>
        <dbReference type="ARBA" id="ARBA00023212"/>
    </source>
</evidence>
<keyword evidence="5" id="KW-0206">Cytoskeleton</keyword>
<feature type="non-terminal residue" evidence="8">
    <location>
        <position position="1"/>
    </location>
</feature>
<gene>
    <name evidence="8" type="ORF">QYM36_006084</name>
</gene>
<organism evidence="8 9">
    <name type="scientific">Artemia franciscana</name>
    <name type="common">Brine shrimp</name>
    <name type="synonym">Artemia sanfranciscana</name>
    <dbReference type="NCBI Taxonomy" id="6661"/>
    <lineage>
        <taxon>Eukaryota</taxon>
        <taxon>Metazoa</taxon>
        <taxon>Ecdysozoa</taxon>
        <taxon>Arthropoda</taxon>
        <taxon>Crustacea</taxon>
        <taxon>Branchiopoda</taxon>
        <taxon>Anostraca</taxon>
        <taxon>Artemiidae</taxon>
        <taxon>Artemia</taxon>
    </lineage>
</organism>
<evidence type="ECO:0000256" key="1">
    <source>
        <dbReference type="ARBA" id="ARBA00004245"/>
    </source>
</evidence>
<sequence length="195" mass="22542">PLCLLDEETTKIRSLLGLTPDRRDRPQSPRILQEIDSANVFESQLIAYEAKIDKLAGSIAEDEATVDLLNCEYTEMIQVNNQHKSSAIVCEHKAIIKEYTSKAETSEMDHEREKNHLKEQYELTADDLRKAEKALKDTTEKYERAREAAEVFEVNEEVLKTALAEFNEQLELQTQKTKLLKEAYEEKIENFFFLG</sequence>
<protein>
    <recommendedName>
        <fullName evidence="7">Transforming acidic coiled-coil-containing protein C-terminal domain-containing protein</fullName>
    </recommendedName>
</protein>
<evidence type="ECO:0000313" key="9">
    <source>
        <dbReference type="Proteomes" id="UP001187531"/>
    </source>
</evidence>
<name>A0AA88I0Z9_ARTSF</name>
<accession>A0AA88I0Z9</accession>
<dbReference type="EMBL" id="JAVRJZ010000009">
    <property type="protein sequence ID" value="KAK2718953.1"/>
    <property type="molecule type" value="Genomic_DNA"/>
</dbReference>
<dbReference type="GO" id="GO:0005856">
    <property type="term" value="C:cytoskeleton"/>
    <property type="evidence" value="ECO:0007669"/>
    <property type="project" value="UniProtKB-SubCell"/>
</dbReference>
<comment type="similarity">
    <text evidence="2">Belongs to the TACC family.</text>
</comment>
<dbReference type="Pfam" id="PF05010">
    <property type="entry name" value="TACC_C"/>
    <property type="match status" value="1"/>
</dbReference>
<evidence type="ECO:0000313" key="8">
    <source>
        <dbReference type="EMBL" id="KAK2718953.1"/>
    </source>
</evidence>
<proteinExistence type="inferred from homology"/>
<keyword evidence="9" id="KW-1185">Reference proteome</keyword>
<evidence type="ECO:0000259" key="7">
    <source>
        <dbReference type="Pfam" id="PF05010"/>
    </source>
</evidence>
<comment type="subcellular location">
    <subcellularLocation>
        <location evidence="1">Cytoplasm</location>
        <location evidence="1">Cytoskeleton</location>
    </subcellularLocation>
</comment>
<dbReference type="InterPro" id="IPR007707">
    <property type="entry name" value="TACC_C"/>
</dbReference>
<evidence type="ECO:0000256" key="6">
    <source>
        <dbReference type="SAM" id="Coils"/>
    </source>
</evidence>
<feature type="coiled-coil region" evidence="6">
    <location>
        <begin position="114"/>
        <end position="187"/>
    </location>
</feature>
<keyword evidence="3" id="KW-0963">Cytoplasm</keyword>
<evidence type="ECO:0000256" key="3">
    <source>
        <dbReference type="ARBA" id="ARBA00022490"/>
    </source>
</evidence>
<dbReference type="AlphaFoldDB" id="A0AA88I0Z9"/>
<dbReference type="Proteomes" id="UP001187531">
    <property type="component" value="Unassembled WGS sequence"/>
</dbReference>
<reference evidence="8" key="1">
    <citation type="submission" date="2023-07" db="EMBL/GenBank/DDBJ databases">
        <title>Chromosome-level genome assembly of Artemia franciscana.</title>
        <authorList>
            <person name="Jo E."/>
        </authorList>
    </citation>
    <scope>NUCLEOTIDE SEQUENCE</scope>
    <source>
        <tissue evidence="8">Whole body</tissue>
    </source>
</reference>